<feature type="compositionally biased region" description="Basic and acidic residues" evidence="6">
    <location>
        <begin position="458"/>
        <end position="468"/>
    </location>
</feature>
<dbReference type="PANTHER" id="PTHR48039:SF5">
    <property type="entry name" value="RNA-BINDING PROTEIN 28"/>
    <property type="match status" value="1"/>
</dbReference>
<evidence type="ECO:0000256" key="3">
    <source>
        <dbReference type="ARBA" id="ARBA00022884"/>
    </source>
</evidence>
<feature type="compositionally biased region" description="Basic and acidic residues" evidence="6">
    <location>
        <begin position="1"/>
        <end position="10"/>
    </location>
</feature>
<protein>
    <recommendedName>
        <fullName evidence="7">RRM domain-containing protein</fullName>
    </recommendedName>
</protein>
<keyword evidence="4" id="KW-0539">Nucleus</keyword>
<dbReference type="InterPro" id="IPR000504">
    <property type="entry name" value="RRM_dom"/>
</dbReference>
<feature type="compositionally biased region" description="Basic and acidic residues" evidence="6">
    <location>
        <begin position="531"/>
        <end position="542"/>
    </location>
</feature>
<feature type="domain" description="RRM" evidence="7">
    <location>
        <begin position="44"/>
        <end position="122"/>
    </location>
</feature>
<feature type="compositionally biased region" description="Polar residues" evidence="6">
    <location>
        <begin position="561"/>
        <end position="570"/>
    </location>
</feature>
<name>A0A553N8A0_TIGCA</name>
<feature type="compositionally biased region" description="Low complexity" evidence="6">
    <location>
        <begin position="11"/>
        <end position="22"/>
    </location>
</feature>
<feature type="compositionally biased region" description="Acidic residues" evidence="6">
    <location>
        <begin position="155"/>
        <end position="189"/>
    </location>
</feature>
<feature type="region of interest" description="Disordered" evidence="6">
    <location>
        <begin position="458"/>
        <end position="599"/>
    </location>
</feature>
<dbReference type="EMBL" id="VCGU01000459">
    <property type="protein sequence ID" value="TRY61643.1"/>
    <property type="molecule type" value="Genomic_DNA"/>
</dbReference>
<dbReference type="Gene3D" id="3.30.70.330">
    <property type="match status" value="3"/>
</dbReference>
<dbReference type="Pfam" id="PF00076">
    <property type="entry name" value="RRM_1"/>
    <property type="match status" value="3"/>
</dbReference>
<dbReference type="Proteomes" id="UP000318571">
    <property type="component" value="Chromosome 8"/>
</dbReference>
<dbReference type="AlphaFoldDB" id="A0A553N8A0"/>
<dbReference type="FunFam" id="3.30.70.330:FF:000182">
    <property type="entry name" value="RNA-binding motif protein 28"/>
    <property type="match status" value="1"/>
</dbReference>
<sequence length="624" mass="70761">MATTKDDKRGPAASAPASAGSRAHSRQAFAQLEENRQFAHKRKARLIVRNISFKTVESDLEQHFAQFQGQVVEAKILKKPDGKMVGCAFVQMASVAQAAKVIKELNGKPMLGRPVAVDWAVDKRTFQERGPAPIPTPVACQDEPDEKPIKVEIKDEPEEAEEMKNEEEDDDNDEGNSEDDNEEDEDSGEEREAKPWHGLSHGHDINENKTVFLRNLSFDSDEMGLRELMETEFGAVIFVKLVIDKMTENPKGTAFVKFHNPEHAEKLLAMSDTPDGIHLDGRRIFAVKALAKDNVDQVQKEKKAKEKKDTRNLHLAVEGLIRKGTRAAQGVSEADMTKRTQVDRWKRGILKDLNMFVSPFRLCVRNLPPDFSDMKLKKLFVKHATPKAGITESKIIRDMTKLDKDGLGKSKGYGFVTFKSHEDALNALRKVNNNPKCFLKDARPIVEFSVENRKAVNAREKRLQKSRDNNPLYHKNQDGSGGKLQFKKKNKKDVLEDKEEFMGSIHDPKQRNLPSHTGEKIRHNRKAAPISRKDIKKMEKDKKNPKKRKIRTIVEDKPTFNEHSQAQTDDGQPKAKKAKKNKKGKGKKPADAKDEKQFDSLVNQYRAKLNSAASNVETKRKWFD</sequence>
<feature type="region of interest" description="Disordered" evidence="6">
    <location>
        <begin position="127"/>
        <end position="204"/>
    </location>
</feature>
<organism evidence="8 9">
    <name type="scientific">Tigriopus californicus</name>
    <name type="common">Marine copepod</name>
    <dbReference type="NCBI Taxonomy" id="6832"/>
    <lineage>
        <taxon>Eukaryota</taxon>
        <taxon>Metazoa</taxon>
        <taxon>Ecdysozoa</taxon>
        <taxon>Arthropoda</taxon>
        <taxon>Crustacea</taxon>
        <taxon>Multicrustacea</taxon>
        <taxon>Hexanauplia</taxon>
        <taxon>Copepoda</taxon>
        <taxon>Harpacticoida</taxon>
        <taxon>Harpacticidae</taxon>
        <taxon>Tigriopus</taxon>
    </lineage>
</organism>
<keyword evidence="9" id="KW-1185">Reference proteome</keyword>
<proteinExistence type="predicted"/>
<evidence type="ECO:0000256" key="4">
    <source>
        <dbReference type="ARBA" id="ARBA00023242"/>
    </source>
</evidence>
<dbReference type="OMA" id="FTHRHAL"/>
<evidence type="ECO:0000313" key="9">
    <source>
        <dbReference type="Proteomes" id="UP000318571"/>
    </source>
</evidence>
<evidence type="ECO:0000313" key="8">
    <source>
        <dbReference type="EMBL" id="TRY61643.1"/>
    </source>
</evidence>
<comment type="caution">
    <text evidence="8">The sequence shown here is derived from an EMBL/GenBank/DDBJ whole genome shotgun (WGS) entry which is preliminary data.</text>
</comment>
<dbReference type="InterPro" id="IPR051945">
    <property type="entry name" value="RRM_MRD1_RNA_proc_ribogen"/>
</dbReference>
<dbReference type="GO" id="GO:0005730">
    <property type="term" value="C:nucleolus"/>
    <property type="evidence" value="ECO:0007669"/>
    <property type="project" value="TreeGrafter"/>
</dbReference>
<feature type="domain" description="RRM" evidence="7">
    <location>
        <begin position="360"/>
        <end position="468"/>
    </location>
</feature>
<dbReference type="GO" id="GO:0003729">
    <property type="term" value="F:mRNA binding"/>
    <property type="evidence" value="ECO:0007669"/>
    <property type="project" value="TreeGrafter"/>
</dbReference>
<evidence type="ECO:0000256" key="5">
    <source>
        <dbReference type="PROSITE-ProRule" id="PRU00176"/>
    </source>
</evidence>
<dbReference type="CDD" id="cd12416">
    <property type="entry name" value="RRM4_RBM28_like"/>
    <property type="match status" value="1"/>
</dbReference>
<dbReference type="PROSITE" id="PS50102">
    <property type="entry name" value="RRM"/>
    <property type="match status" value="3"/>
</dbReference>
<feature type="compositionally biased region" description="Basic residues" evidence="6">
    <location>
        <begin position="574"/>
        <end position="587"/>
    </location>
</feature>
<dbReference type="PANTHER" id="PTHR48039">
    <property type="entry name" value="RNA-BINDING MOTIF PROTEIN 14B"/>
    <property type="match status" value="1"/>
</dbReference>
<evidence type="ECO:0000256" key="2">
    <source>
        <dbReference type="ARBA" id="ARBA00022737"/>
    </source>
</evidence>
<feature type="region of interest" description="Disordered" evidence="6">
    <location>
        <begin position="1"/>
        <end position="30"/>
    </location>
</feature>
<accession>A0A553N8A0</accession>
<evidence type="ECO:0000256" key="6">
    <source>
        <dbReference type="SAM" id="MobiDB-lite"/>
    </source>
</evidence>
<dbReference type="InterPro" id="IPR035979">
    <property type="entry name" value="RBD_domain_sf"/>
</dbReference>
<evidence type="ECO:0000256" key="1">
    <source>
        <dbReference type="ARBA" id="ARBA00004123"/>
    </source>
</evidence>
<comment type="subcellular location">
    <subcellularLocation>
        <location evidence="1">Nucleus</location>
    </subcellularLocation>
</comment>
<dbReference type="CDD" id="cd12414">
    <property type="entry name" value="RRM2_RBM28_like"/>
    <property type="match status" value="1"/>
</dbReference>
<feature type="compositionally biased region" description="Basic and acidic residues" evidence="6">
    <location>
        <begin position="588"/>
        <end position="598"/>
    </location>
</feature>
<dbReference type="SUPFAM" id="SSF54928">
    <property type="entry name" value="RNA-binding domain, RBD"/>
    <property type="match status" value="2"/>
</dbReference>
<gene>
    <name evidence="8" type="ORF">TCAL_06672</name>
</gene>
<dbReference type="InterPro" id="IPR012677">
    <property type="entry name" value="Nucleotide-bd_a/b_plait_sf"/>
</dbReference>
<dbReference type="STRING" id="6832.A0A553N8A0"/>
<reference evidence="8 9" key="1">
    <citation type="journal article" date="2018" name="Nat. Ecol. Evol.">
        <title>Genomic signatures of mitonuclear coevolution across populations of Tigriopus californicus.</title>
        <authorList>
            <person name="Barreto F.S."/>
            <person name="Watson E.T."/>
            <person name="Lima T.G."/>
            <person name="Willett C.S."/>
            <person name="Edmands S."/>
            <person name="Li W."/>
            <person name="Burton R.S."/>
        </authorList>
    </citation>
    <scope>NUCLEOTIDE SEQUENCE [LARGE SCALE GENOMIC DNA]</scope>
    <source>
        <strain evidence="8 9">San Diego</strain>
    </source>
</reference>
<dbReference type="OrthoDB" id="6373244at2759"/>
<dbReference type="CDD" id="cd12415">
    <property type="entry name" value="RRM3_RBM28_like"/>
    <property type="match status" value="1"/>
</dbReference>
<feature type="domain" description="RRM" evidence="7">
    <location>
        <begin position="209"/>
        <end position="291"/>
    </location>
</feature>
<dbReference type="SMART" id="SM00360">
    <property type="entry name" value="RRM"/>
    <property type="match status" value="3"/>
</dbReference>
<feature type="compositionally biased region" description="Basic and acidic residues" evidence="6">
    <location>
        <begin position="190"/>
        <end position="204"/>
    </location>
</feature>
<keyword evidence="3 5" id="KW-0694">RNA-binding</keyword>
<evidence type="ECO:0000259" key="7">
    <source>
        <dbReference type="PROSITE" id="PS50102"/>
    </source>
</evidence>
<keyword evidence="2" id="KW-0677">Repeat</keyword>